<keyword evidence="2" id="KW-1185">Reference proteome</keyword>
<evidence type="ECO:0000313" key="1">
    <source>
        <dbReference type="EMBL" id="KAF5177098.1"/>
    </source>
</evidence>
<dbReference type="AlphaFoldDB" id="A0A7J6UXD8"/>
<comment type="caution">
    <text evidence="1">The sequence shown here is derived from an EMBL/GenBank/DDBJ whole genome shotgun (WGS) entry which is preliminary data.</text>
</comment>
<protein>
    <submittedName>
        <fullName evidence="1">Uncharacterized protein</fullName>
    </submittedName>
</protein>
<name>A0A7J6UXD8_THATH</name>
<gene>
    <name evidence="1" type="ORF">FRX31_033317</name>
</gene>
<dbReference type="Proteomes" id="UP000554482">
    <property type="component" value="Unassembled WGS sequence"/>
</dbReference>
<reference evidence="1 2" key="1">
    <citation type="submission" date="2020-06" db="EMBL/GenBank/DDBJ databases">
        <title>Transcriptomic and genomic resources for Thalictrum thalictroides and T. hernandezii: Facilitating candidate gene discovery in an emerging model plant lineage.</title>
        <authorList>
            <person name="Arias T."/>
            <person name="Riano-Pachon D.M."/>
            <person name="Di Stilio V.S."/>
        </authorList>
    </citation>
    <scope>NUCLEOTIDE SEQUENCE [LARGE SCALE GENOMIC DNA]</scope>
    <source>
        <strain evidence="2">cv. WT478/WT964</strain>
        <tissue evidence="1">Leaves</tissue>
    </source>
</reference>
<evidence type="ECO:0000313" key="2">
    <source>
        <dbReference type="Proteomes" id="UP000554482"/>
    </source>
</evidence>
<sequence length="60" mass="6996">MELRQNCLDMNSREIAVEIWAGLPYAVIWTVWKTRNAVIFENDTAVAGKVLQRFKATIWQ</sequence>
<dbReference type="OrthoDB" id="1917794at2759"/>
<dbReference type="EMBL" id="JABWDY010041823">
    <property type="protein sequence ID" value="KAF5177098.1"/>
    <property type="molecule type" value="Genomic_DNA"/>
</dbReference>
<accession>A0A7J6UXD8</accession>
<proteinExistence type="predicted"/>
<organism evidence="1 2">
    <name type="scientific">Thalictrum thalictroides</name>
    <name type="common">Rue-anemone</name>
    <name type="synonym">Anemone thalictroides</name>
    <dbReference type="NCBI Taxonomy" id="46969"/>
    <lineage>
        <taxon>Eukaryota</taxon>
        <taxon>Viridiplantae</taxon>
        <taxon>Streptophyta</taxon>
        <taxon>Embryophyta</taxon>
        <taxon>Tracheophyta</taxon>
        <taxon>Spermatophyta</taxon>
        <taxon>Magnoliopsida</taxon>
        <taxon>Ranunculales</taxon>
        <taxon>Ranunculaceae</taxon>
        <taxon>Thalictroideae</taxon>
        <taxon>Thalictrum</taxon>
    </lineage>
</organism>